<evidence type="ECO:0000256" key="1">
    <source>
        <dbReference type="SAM" id="MobiDB-lite"/>
    </source>
</evidence>
<dbReference type="InterPro" id="IPR058593">
    <property type="entry name" value="ARB_07466-like_C"/>
</dbReference>
<dbReference type="RefSeq" id="WP_020515294.1">
    <property type="nucleotide sequence ID" value="NZ_JBIAZU010000009.1"/>
</dbReference>
<protein>
    <submittedName>
        <fullName evidence="4">Coiled-coil domain-containing protein</fullName>
    </submittedName>
</protein>
<evidence type="ECO:0000259" key="3">
    <source>
        <dbReference type="Pfam" id="PF26571"/>
    </source>
</evidence>
<keyword evidence="2" id="KW-0732">Signal</keyword>
<proteinExistence type="predicted"/>
<feature type="chain" id="PRO_5045301396" evidence="2">
    <location>
        <begin position="24"/>
        <end position="326"/>
    </location>
</feature>
<dbReference type="Gene3D" id="6.10.250.3150">
    <property type="match status" value="1"/>
</dbReference>
<dbReference type="EMBL" id="JBIAZU010000009">
    <property type="protein sequence ID" value="MFF5296931.1"/>
    <property type="molecule type" value="Genomic_DNA"/>
</dbReference>
<feature type="compositionally biased region" description="Low complexity" evidence="1">
    <location>
        <begin position="169"/>
        <end position="178"/>
    </location>
</feature>
<sequence>MAALALIVATAGLAVTVAAPASAAPGDTGDDGEGGSKSLIEQVEAASKGWLEAKAALAGSKKKQTELTAKLKQLDADLGPQQAAFDEIVQQSYKTGRLGPMSALITAGSAGGFLDRAETLETVAMKQKQVMGDLQATRDGQATAKAAIDATVRDQQKQVNLMAKRKAQAENALKAANAGQDDPQPSDGGSSKGASAFQGGSGMVDDPTSGGQITLRMLHAMQQAKAAGFTHYVHCWREQNSGEHPKGRACDFAADTDGFGGVATGSSKTYGNNLANYFINNSSKLGVLYVIWFKRIWLPSSGWKSYSGGNGDPSSDHTNHVHLSVI</sequence>
<keyword evidence="5" id="KW-1185">Reference proteome</keyword>
<feature type="signal peptide" evidence="2">
    <location>
        <begin position="1"/>
        <end position="23"/>
    </location>
</feature>
<evidence type="ECO:0000313" key="5">
    <source>
        <dbReference type="Proteomes" id="UP001602245"/>
    </source>
</evidence>
<dbReference type="Pfam" id="PF26571">
    <property type="entry name" value="VldE"/>
    <property type="match status" value="1"/>
</dbReference>
<feature type="domain" description="ARB-07466-like C-terminal" evidence="3">
    <location>
        <begin position="210"/>
        <end position="317"/>
    </location>
</feature>
<gene>
    <name evidence="4" type="ORF">ACFY35_46505</name>
</gene>
<dbReference type="Proteomes" id="UP001602245">
    <property type="component" value="Unassembled WGS sequence"/>
</dbReference>
<feature type="region of interest" description="Disordered" evidence="1">
    <location>
        <begin position="159"/>
        <end position="209"/>
    </location>
</feature>
<name>A0ABW6WVR9_9ACTN</name>
<accession>A0ABW6WVR9</accession>
<reference evidence="4 5" key="1">
    <citation type="submission" date="2024-10" db="EMBL/GenBank/DDBJ databases">
        <title>The Natural Products Discovery Center: Release of the First 8490 Sequenced Strains for Exploring Actinobacteria Biosynthetic Diversity.</title>
        <authorList>
            <person name="Kalkreuter E."/>
            <person name="Kautsar S.A."/>
            <person name="Yang D."/>
            <person name="Bader C.D."/>
            <person name="Teijaro C.N."/>
            <person name="Fluegel L."/>
            <person name="Davis C.M."/>
            <person name="Simpson J.R."/>
            <person name="Lauterbach L."/>
            <person name="Steele A.D."/>
            <person name="Gui C."/>
            <person name="Meng S."/>
            <person name="Li G."/>
            <person name="Viehrig K."/>
            <person name="Ye F."/>
            <person name="Su P."/>
            <person name="Kiefer A.F."/>
            <person name="Nichols A."/>
            <person name="Cepeda A.J."/>
            <person name="Yan W."/>
            <person name="Fan B."/>
            <person name="Jiang Y."/>
            <person name="Adhikari A."/>
            <person name="Zheng C.-J."/>
            <person name="Schuster L."/>
            <person name="Cowan T.M."/>
            <person name="Smanski M.J."/>
            <person name="Chevrette M.G."/>
            <person name="De Carvalho L.P.S."/>
            <person name="Shen B."/>
        </authorList>
    </citation>
    <scope>NUCLEOTIDE SEQUENCE [LARGE SCALE GENOMIC DNA]</scope>
    <source>
        <strain evidence="4 5">NPDC000087</strain>
    </source>
</reference>
<evidence type="ECO:0000313" key="4">
    <source>
        <dbReference type="EMBL" id="MFF5296931.1"/>
    </source>
</evidence>
<evidence type="ECO:0000256" key="2">
    <source>
        <dbReference type="SAM" id="SignalP"/>
    </source>
</evidence>
<comment type="caution">
    <text evidence="4">The sequence shown here is derived from an EMBL/GenBank/DDBJ whole genome shotgun (WGS) entry which is preliminary data.</text>
</comment>
<organism evidence="4 5">
    <name type="scientific">Paractinoplanes globisporus</name>
    <dbReference type="NCBI Taxonomy" id="113565"/>
    <lineage>
        <taxon>Bacteria</taxon>
        <taxon>Bacillati</taxon>
        <taxon>Actinomycetota</taxon>
        <taxon>Actinomycetes</taxon>
        <taxon>Micromonosporales</taxon>
        <taxon>Micromonosporaceae</taxon>
        <taxon>Paractinoplanes</taxon>
    </lineage>
</organism>